<evidence type="ECO:0000313" key="14">
    <source>
        <dbReference type="Proteomes" id="UP000305948"/>
    </source>
</evidence>
<keyword evidence="6 11" id="KW-1133">Transmembrane helix</keyword>
<dbReference type="STRING" id="5364.A0A5C3N5S4"/>
<dbReference type="GO" id="GO:0005484">
    <property type="term" value="F:SNAP receptor activity"/>
    <property type="evidence" value="ECO:0007669"/>
    <property type="project" value="InterPro"/>
</dbReference>
<dbReference type="AlphaFoldDB" id="A0A5C3N5S4"/>
<evidence type="ECO:0000256" key="6">
    <source>
        <dbReference type="ARBA" id="ARBA00022989"/>
    </source>
</evidence>
<reference evidence="13 14" key="1">
    <citation type="journal article" date="2019" name="Nat. Ecol. Evol.">
        <title>Megaphylogeny resolves global patterns of mushroom evolution.</title>
        <authorList>
            <person name="Varga T."/>
            <person name="Krizsan K."/>
            <person name="Foldi C."/>
            <person name="Dima B."/>
            <person name="Sanchez-Garcia M."/>
            <person name="Sanchez-Ramirez S."/>
            <person name="Szollosi G.J."/>
            <person name="Szarkandi J.G."/>
            <person name="Papp V."/>
            <person name="Albert L."/>
            <person name="Andreopoulos W."/>
            <person name="Angelini C."/>
            <person name="Antonin V."/>
            <person name="Barry K.W."/>
            <person name="Bougher N.L."/>
            <person name="Buchanan P."/>
            <person name="Buyck B."/>
            <person name="Bense V."/>
            <person name="Catcheside P."/>
            <person name="Chovatia M."/>
            <person name="Cooper J."/>
            <person name="Damon W."/>
            <person name="Desjardin D."/>
            <person name="Finy P."/>
            <person name="Geml J."/>
            <person name="Haridas S."/>
            <person name="Hughes K."/>
            <person name="Justo A."/>
            <person name="Karasinski D."/>
            <person name="Kautmanova I."/>
            <person name="Kiss B."/>
            <person name="Kocsube S."/>
            <person name="Kotiranta H."/>
            <person name="LaButti K.M."/>
            <person name="Lechner B.E."/>
            <person name="Liimatainen K."/>
            <person name="Lipzen A."/>
            <person name="Lukacs Z."/>
            <person name="Mihaltcheva S."/>
            <person name="Morgado L.N."/>
            <person name="Niskanen T."/>
            <person name="Noordeloos M.E."/>
            <person name="Ohm R.A."/>
            <person name="Ortiz-Santana B."/>
            <person name="Ovrebo C."/>
            <person name="Racz N."/>
            <person name="Riley R."/>
            <person name="Savchenko A."/>
            <person name="Shiryaev A."/>
            <person name="Soop K."/>
            <person name="Spirin V."/>
            <person name="Szebenyi C."/>
            <person name="Tomsovsky M."/>
            <person name="Tulloss R.E."/>
            <person name="Uehling J."/>
            <person name="Grigoriev I.V."/>
            <person name="Vagvolgyi C."/>
            <person name="Papp T."/>
            <person name="Martin F.M."/>
            <person name="Miettinen O."/>
            <person name="Hibbett D.S."/>
            <person name="Nagy L.G."/>
        </authorList>
    </citation>
    <scope>NUCLEOTIDE SEQUENCE [LARGE SCALE GENOMIC DNA]</scope>
    <source>
        <strain evidence="13 14">OMC1185</strain>
    </source>
</reference>
<feature type="transmembrane region" description="Helical" evidence="11">
    <location>
        <begin position="211"/>
        <end position="232"/>
    </location>
</feature>
<evidence type="ECO:0000256" key="10">
    <source>
        <dbReference type="SAM" id="MobiDB-lite"/>
    </source>
</evidence>
<comment type="similarity">
    <text evidence="9">Belongs to the SEC20 family.</text>
</comment>
<dbReference type="GO" id="GO:0006890">
    <property type="term" value="P:retrograde vesicle-mediated transport, Golgi to endoplasmic reticulum"/>
    <property type="evidence" value="ECO:0007669"/>
    <property type="project" value="InterPro"/>
</dbReference>
<proteinExistence type="inferred from homology"/>
<dbReference type="GO" id="GO:0031201">
    <property type="term" value="C:SNARE complex"/>
    <property type="evidence" value="ECO:0007669"/>
    <property type="project" value="TreeGrafter"/>
</dbReference>
<dbReference type="InterPro" id="IPR005606">
    <property type="entry name" value="Sec20"/>
</dbReference>
<gene>
    <name evidence="13" type="ORF">OE88DRAFT_1646665</name>
</gene>
<dbReference type="GO" id="GO:0005789">
    <property type="term" value="C:endoplasmic reticulum membrane"/>
    <property type="evidence" value="ECO:0007669"/>
    <property type="project" value="UniProtKB-SubCell"/>
</dbReference>
<dbReference type="PANTHER" id="PTHR12825">
    <property type="entry name" value="BNIP1-RELATED"/>
    <property type="match status" value="1"/>
</dbReference>
<dbReference type="EMBL" id="ML213517">
    <property type="protein sequence ID" value="TFK49091.1"/>
    <property type="molecule type" value="Genomic_DNA"/>
</dbReference>
<dbReference type="OrthoDB" id="46868at2759"/>
<evidence type="ECO:0000256" key="11">
    <source>
        <dbReference type="SAM" id="Phobius"/>
    </source>
</evidence>
<keyword evidence="14" id="KW-1185">Reference proteome</keyword>
<evidence type="ECO:0000256" key="2">
    <source>
        <dbReference type="ARBA" id="ARBA00022448"/>
    </source>
</evidence>
<evidence type="ECO:0000313" key="13">
    <source>
        <dbReference type="EMBL" id="TFK49091.1"/>
    </source>
</evidence>
<keyword evidence="2" id="KW-0813">Transport</keyword>
<dbReference type="PANTHER" id="PTHR12825:SF0">
    <property type="entry name" value="VESICLE TRANSPORT PROTEIN SEC20"/>
    <property type="match status" value="1"/>
</dbReference>
<evidence type="ECO:0000256" key="3">
    <source>
        <dbReference type="ARBA" id="ARBA00022692"/>
    </source>
</evidence>
<evidence type="ECO:0000256" key="5">
    <source>
        <dbReference type="ARBA" id="ARBA00022892"/>
    </source>
</evidence>
<evidence type="ECO:0000256" key="8">
    <source>
        <dbReference type="ARBA" id="ARBA00023136"/>
    </source>
</evidence>
<dbReference type="Proteomes" id="UP000305948">
    <property type="component" value="Unassembled WGS sequence"/>
</dbReference>
<feature type="domain" description="Sec20 C-terminal" evidence="12">
    <location>
        <begin position="147"/>
        <end position="236"/>
    </location>
</feature>
<keyword evidence="5" id="KW-0931">ER-Golgi transport</keyword>
<evidence type="ECO:0000256" key="1">
    <source>
        <dbReference type="ARBA" id="ARBA00004163"/>
    </source>
</evidence>
<comment type="subcellular location">
    <subcellularLocation>
        <location evidence="1">Endoplasmic reticulum membrane</location>
        <topology evidence="1">Single-pass type IV membrane protein</topology>
    </subcellularLocation>
</comment>
<evidence type="ECO:0000256" key="7">
    <source>
        <dbReference type="ARBA" id="ARBA00023054"/>
    </source>
</evidence>
<accession>A0A5C3N5S4</accession>
<dbReference type="Pfam" id="PF03908">
    <property type="entry name" value="Sec20"/>
    <property type="match status" value="1"/>
</dbReference>
<dbReference type="InterPro" id="IPR056173">
    <property type="entry name" value="Sec20_C"/>
</dbReference>
<evidence type="ECO:0000259" key="12">
    <source>
        <dbReference type="Pfam" id="PF03908"/>
    </source>
</evidence>
<evidence type="ECO:0000256" key="4">
    <source>
        <dbReference type="ARBA" id="ARBA00022824"/>
    </source>
</evidence>
<keyword evidence="7" id="KW-0175">Coiled coil</keyword>
<protein>
    <submittedName>
        <fullName evidence="13">Sec20-domain-containing protein</fullName>
    </submittedName>
</protein>
<keyword evidence="3 11" id="KW-0812">Transmembrane</keyword>
<sequence>MPPLPTTFSNEAQVLIKSIERRSDDIRDFQIPRLQECQGPLSVQQAYSGTLREDIDYLARQVEELELMVEEQRSERDRRELGRVVQGFLDQIGTIRKSARAAVLASKRAVDSQSASSREELLRTSTPSIHAKETETKGPEDALMKANADVTAALRRTIGLMQTELERSVLSTQMLEQSSSTLRSTSSAYDTMNMVLGTSKQLVTALEKSDWIDRLLIISALVFFLLVVAMIVKARIVDRSLRIAFFWTRFIPRSGSSKSDLEKGLGAAAALTTTALSTLSNALSSATPTASPWASEAAESLTAHVSPSITSLSGQLLESISFPPQNTPISEPVSVSSTISSLSEQLLESTSLLAGISPTTTPISEDLDSGIHDEL</sequence>
<organism evidence="13 14">
    <name type="scientific">Heliocybe sulcata</name>
    <dbReference type="NCBI Taxonomy" id="5364"/>
    <lineage>
        <taxon>Eukaryota</taxon>
        <taxon>Fungi</taxon>
        <taxon>Dikarya</taxon>
        <taxon>Basidiomycota</taxon>
        <taxon>Agaricomycotina</taxon>
        <taxon>Agaricomycetes</taxon>
        <taxon>Gloeophyllales</taxon>
        <taxon>Gloeophyllaceae</taxon>
        <taxon>Heliocybe</taxon>
    </lineage>
</organism>
<keyword evidence="4" id="KW-0256">Endoplasmic reticulum</keyword>
<evidence type="ECO:0000256" key="9">
    <source>
        <dbReference type="ARBA" id="ARBA00037934"/>
    </source>
</evidence>
<name>A0A5C3N5S4_9AGAM</name>
<feature type="region of interest" description="Disordered" evidence="10">
    <location>
        <begin position="115"/>
        <end position="138"/>
    </location>
</feature>
<keyword evidence="8 11" id="KW-0472">Membrane</keyword>